<dbReference type="EMBL" id="CNFT01000815">
    <property type="protein sequence ID" value="CKS39085.1"/>
    <property type="molecule type" value="Genomic_DNA"/>
</dbReference>
<evidence type="ECO:0000313" key="6">
    <source>
        <dbReference type="Proteomes" id="UP000039021"/>
    </source>
</evidence>
<reference evidence="5" key="2">
    <citation type="submission" date="2015-03" db="EMBL/GenBank/DDBJ databases">
        <authorList>
            <consortium name="Pathogen Informatics"/>
            <person name="Murphy D."/>
        </authorList>
    </citation>
    <scope>NUCLEOTIDE SEQUENCE</scope>
    <source>
        <strain evidence="5">N09902308</strain>
    </source>
</reference>
<dbReference type="EMBL" id="CGCX01001453">
    <property type="protein sequence ID" value="CFR94991.1"/>
    <property type="molecule type" value="Genomic_DNA"/>
</dbReference>
<evidence type="ECO:0000313" key="3">
    <source>
        <dbReference type="EMBL" id="CKT38819.1"/>
    </source>
</evidence>
<evidence type="ECO:0000313" key="7">
    <source>
        <dbReference type="Proteomes" id="UP000039217"/>
    </source>
</evidence>
<dbReference type="Proteomes" id="UP000046680">
    <property type="component" value="Unassembled WGS sequence"/>
</dbReference>
<dbReference type="AlphaFoldDB" id="A0A655AL78"/>
<protein>
    <submittedName>
        <fullName evidence="3">Uncharacterized protein</fullName>
    </submittedName>
</protein>
<gene>
    <name evidence="1" type="ORF">ERS007657_03192</name>
    <name evidence="4" type="ORF">ERS007661_02412</name>
    <name evidence="5" type="ORF">ERS007739_02948</name>
    <name evidence="3" type="ORF">ERS027646_03470</name>
    <name evidence="2" type="ORF">ERS027659_03037</name>
</gene>
<evidence type="ECO:0000313" key="5">
    <source>
        <dbReference type="EMBL" id="COY66464.1"/>
    </source>
</evidence>
<evidence type="ECO:0000313" key="1">
    <source>
        <dbReference type="EMBL" id="CFR94991.1"/>
    </source>
</evidence>
<evidence type="ECO:0000313" key="9">
    <source>
        <dbReference type="Proteomes" id="UP000048948"/>
    </source>
</evidence>
<sequence length="59" mass="6515">MRLSYGVTVVMSINFDVTVCAFRSIALTSPSNTRTFFCRRRISRVVGAMSPSDKIPVAT</sequence>
<name>A0A655AL78_MYCTX</name>
<reference evidence="6 7" key="1">
    <citation type="submission" date="2015-03" db="EMBL/GenBank/DDBJ databases">
        <authorList>
            <consortium name="Pathogen Informatics"/>
        </authorList>
    </citation>
    <scope>NUCLEOTIDE SEQUENCE [LARGE SCALE GENOMIC DNA]</scope>
    <source>
        <strain evidence="3 9">Bir 172</strain>
        <strain evidence="2 10">Bir 185</strain>
        <strain evidence="1 8">C09601061</strain>
        <strain evidence="4 7">D00501624</strain>
        <strain evidence="6">N09902308</strain>
    </source>
</reference>
<dbReference type="EMBL" id="CSBK01001436">
    <property type="protein sequence ID" value="COY66464.1"/>
    <property type="molecule type" value="Genomic_DNA"/>
</dbReference>
<accession>A0A655AL78</accession>
<evidence type="ECO:0000313" key="10">
    <source>
        <dbReference type="Proteomes" id="UP000050164"/>
    </source>
</evidence>
<dbReference type="Proteomes" id="UP000039021">
    <property type="component" value="Unassembled WGS sequence"/>
</dbReference>
<organism evidence="3 9">
    <name type="scientific">Mycobacterium tuberculosis</name>
    <dbReference type="NCBI Taxonomy" id="1773"/>
    <lineage>
        <taxon>Bacteria</taxon>
        <taxon>Bacillati</taxon>
        <taxon>Actinomycetota</taxon>
        <taxon>Actinomycetes</taxon>
        <taxon>Mycobacteriales</taxon>
        <taxon>Mycobacteriaceae</taxon>
        <taxon>Mycobacterium</taxon>
        <taxon>Mycobacterium tuberculosis complex</taxon>
    </lineage>
</organism>
<evidence type="ECO:0000313" key="4">
    <source>
        <dbReference type="EMBL" id="CNV44952.1"/>
    </source>
</evidence>
<dbReference type="Proteomes" id="UP000050164">
    <property type="component" value="Unassembled WGS sequence"/>
</dbReference>
<proteinExistence type="predicted"/>
<dbReference type="EMBL" id="CNGE01000821">
    <property type="protein sequence ID" value="CKT38819.1"/>
    <property type="molecule type" value="Genomic_DNA"/>
</dbReference>
<dbReference type="Proteomes" id="UP000048948">
    <property type="component" value="Unassembled WGS sequence"/>
</dbReference>
<dbReference type="Proteomes" id="UP000039217">
    <property type="component" value="Unassembled WGS sequence"/>
</dbReference>
<evidence type="ECO:0000313" key="2">
    <source>
        <dbReference type="EMBL" id="CKS39085.1"/>
    </source>
</evidence>
<evidence type="ECO:0000313" key="8">
    <source>
        <dbReference type="Proteomes" id="UP000046680"/>
    </source>
</evidence>
<dbReference type="EMBL" id="CQQC01000843">
    <property type="protein sequence ID" value="CNV44952.1"/>
    <property type="molecule type" value="Genomic_DNA"/>
</dbReference>